<keyword evidence="10" id="KW-1185">Reference proteome</keyword>
<dbReference type="FunFam" id="3.30.730.10:FF:000001">
    <property type="entry name" value="Ethylene-responsive transcription factor 2"/>
    <property type="match status" value="1"/>
</dbReference>
<dbReference type="GeneID" id="112295829"/>
<evidence type="ECO:0000313" key="8">
    <source>
        <dbReference type="EMBL" id="PNR34328.1"/>
    </source>
</evidence>
<evidence type="ECO:0000256" key="2">
    <source>
        <dbReference type="ARBA" id="ARBA00023015"/>
    </source>
</evidence>
<dbReference type="CDD" id="cd00018">
    <property type="entry name" value="AP2"/>
    <property type="match status" value="1"/>
</dbReference>
<dbReference type="EnsemblPlants" id="Pp3c19_14950V3.2">
    <property type="protein sequence ID" value="Pp3c19_14950V3.2"/>
    <property type="gene ID" value="Pp3c19_14950"/>
</dbReference>
<evidence type="ECO:0000313" key="9">
    <source>
        <dbReference type="EnsemblPlants" id="Pp3c19_14950V3.1"/>
    </source>
</evidence>
<dbReference type="Proteomes" id="UP000006727">
    <property type="component" value="Chromosome 19"/>
</dbReference>
<keyword evidence="2" id="KW-0805">Transcription regulation</keyword>
<reference evidence="8 10" key="1">
    <citation type="journal article" date="2008" name="Science">
        <title>The Physcomitrella genome reveals evolutionary insights into the conquest of land by plants.</title>
        <authorList>
            <person name="Rensing S."/>
            <person name="Lang D."/>
            <person name="Zimmer A."/>
            <person name="Terry A."/>
            <person name="Salamov A."/>
            <person name="Shapiro H."/>
            <person name="Nishiyama T."/>
            <person name="Perroud P.-F."/>
            <person name="Lindquist E."/>
            <person name="Kamisugi Y."/>
            <person name="Tanahashi T."/>
            <person name="Sakakibara K."/>
            <person name="Fujita T."/>
            <person name="Oishi K."/>
            <person name="Shin-I T."/>
            <person name="Kuroki Y."/>
            <person name="Toyoda A."/>
            <person name="Suzuki Y."/>
            <person name="Hashimoto A."/>
            <person name="Yamaguchi K."/>
            <person name="Sugano A."/>
            <person name="Kohara Y."/>
            <person name="Fujiyama A."/>
            <person name="Anterola A."/>
            <person name="Aoki S."/>
            <person name="Ashton N."/>
            <person name="Barbazuk W.B."/>
            <person name="Barker E."/>
            <person name="Bennetzen J."/>
            <person name="Bezanilla M."/>
            <person name="Blankenship R."/>
            <person name="Cho S.H."/>
            <person name="Dutcher S."/>
            <person name="Estelle M."/>
            <person name="Fawcett J.A."/>
            <person name="Gundlach H."/>
            <person name="Hanada K."/>
            <person name="Heyl A."/>
            <person name="Hicks K.A."/>
            <person name="Hugh J."/>
            <person name="Lohr M."/>
            <person name="Mayer K."/>
            <person name="Melkozernov A."/>
            <person name="Murata T."/>
            <person name="Nelson D."/>
            <person name="Pils B."/>
            <person name="Prigge M."/>
            <person name="Reiss B."/>
            <person name="Renner T."/>
            <person name="Rombauts S."/>
            <person name="Rushton P."/>
            <person name="Sanderfoot A."/>
            <person name="Schween G."/>
            <person name="Shiu S.-H."/>
            <person name="Stueber K."/>
            <person name="Theodoulou F.L."/>
            <person name="Tu H."/>
            <person name="Van de Peer Y."/>
            <person name="Verrier P.J."/>
            <person name="Waters E."/>
            <person name="Wood A."/>
            <person name="Yang L."/>
            <person name="Cove D."/>
            <person name="Cuming A."/>
            <person name="Hasebe M."/>
            <person name="Lucas S."/>
            <person name="Mishler D.B."/>
            <person name="Reski R."/>
            <person name="Grigoriev I."/>
            <person name="Quatrano R.S."/>
            <person name="Boore J.L."/>
        </authorList>
    </citation>
    <scope>NUCLEOTIDE SEQUENCE [LARGE SCALE GENOMIC DNA]</scope>
    <source>
        <strain evidence="9 10">cv. Gransden 2004</strain>
    </source>
</reference>
<dbReference type="PANTHER" id="PTHR31677">
    <property type="entry name" value="AP2 DOMAIN CLASS TRANSCRIPTION FACTOR"/>
    <property type="match status" value="1"/>
</dbReference>
<proteinExistence type="predicted"/>
<dbReference type="GO" id="GO:0003700">
    <property type="term" value="F:DNA-binding transcription factor activity"/>
    <property type="evidence" value="ECO:0007669"/>
    <property type="project" value="InterPro"/>
</dbReference>
<dbReference type="GO" id="GO:0005634">
    <property type="term" value="C:nucleus"/>
    <property type="evidence" value="ECO:0007669"/>
    <property type="project" value="UniProtKB-SubCell"/>
</dbReference>
<dbReference type="InterPro" id="IPR036955">
    <property type="entry name" value="AP2/ERF_dom_sf"/>
</dbReference>
<dbReference type="AlphaFoldDB" id="A0A2K1IYH8"/>
<gene>
    <name evidence="9" type="primary">LOC112295829</name>
    <name evidence="8" type="ORF">PHYPA_024145</name>
</gene>
<dbReference type="InterPro" id="IPR016177">
    <property type="entry name" value="DNA-bd_dom_sf"/>
</dbReference>
<sequence length="565" mass="61469">MGARAMEGHKSGTKKAKKPTEGKYRGVRRRPWGRYAAEIRDPHTRERRWLGTFDTAEQAAVAYDLAARSMRGLKARTNFVYPTHQTCLLSAALAASRASEQSEGDKFFGGLCGAKQSWNLDWNTGLKFGGGLKVPTDTIGRFMLGSPVDTMMDPSSEPYKHMYESVERLASAISDPRPRHSASENGDLLKSSSCENLANERRDPLKKKQCVVREVPLSRLCQSSERNSGGSSSLQTGRDCVTVAVASPDQHATCVGDYAASCNRATVSYESTFSESGGPVRSPGGGHVTSGVSCASKFHEDEAGTLAQVVSKYVCIDNGLRSAAPCLLDNNLVDSNQCFLSTQVPYSEDSATSSVSPLGDTATSLDSATARSPAQPLPTSVDSQMIFCGSSNSSTFSQKPDSLQSILPPSASSTVNNMHQLSEDWPCSSSSQADIIRHPILEQNSWNTDPSAESWSSLCDLPDAWQYYTDPGLVANEMEDELIYVKRDLAMKNCEAVTTGWQSFLDDGCDACFGGDSSISYLSDNSSDEYLRYPYRGAHDSLFHSLHDGHQLFPVLIEEPMRYMV</sequence>
<dbReference type="Gene3D" id="3.30.730.10">
    <property type="entry name" value="AP2/ERF domain"/>
    <property type="match status" value="1"/>
</dbReference>
<comment type="subcellular location">
    <subcellularLocation>
        <location evidence="1">Nucleus</location>
    </subcellularLocation>
</comment>
<dbReference type="SMART" id="SM00380">
    <property type="entry name" value="AP2"/>
    <property type="match status" value="1"/>
</dbReference>
<evidence type="ECO:0000256" key="5">
    <source>
        <dbReference type="ARBA" id="ARBA00023242"/>
    </source>
</evidence>
<dbReference type="PRINTS" id="PR00367">
    <property type="entry name" value="ETHRSPELEMNT"/>
</dbReference>
<reference evidence="9" key="3">
    <citation type="submission" date="2020-12" db="UniProtKB">
        <authorList>
            <consortium name="EnsemblPlants"/>
        </authorList>
    </citation>
    <scope>IDENTIFICATION</scope>
</reference>
<dbReference type="Pfam" id="PF00847">
    <property type="entry name" value="AP2"/>
    <property type="match status" value="1"/>
</dbReference>
<dbReference type="Gramene" id="Pp3c19_14950V3.1">
    <property type="protein sequence ID" value="Pp3c19_14950V3.1"/>
    <property type="gene ID" value="Pp3c19_14950"/>
</dbReference>
<organism evidence="8">
    <name type="scientific">Physcomitrium patens</name>
    <name type="common">Spreading-leaved earth moss</name>
    <name type="synonym">Physcomitrella patens</name>
    <dbReference type="NCBI Taxonomy" id="3218"/>
    <lineage>
        <taxon>Eukaryota</taxon>
        <taxon>Viridiplantae</taxon>
        <taxon>Streptophyta</taxon>
        <taxon>Embryophyta</taxon>
        <taxon>Bryophyta</taxon>
        <taxon>Bryophytina</taxon>
        <taxon>Bryopsida</taxon>
        <taxon>Funariidae</taxon>
        <taxon>Funariales</taxon>
        <taxon>Funariaceae</taxon>
        <taxon>Physcomitrium</taxon>
    </lineage>
</organism>
<evidence type="ECO:0000259" key="7">
    <source>
        <dbReference type="PROSITE" id="PS51032"/>
    </source>
</evidence>
<dbReference type="InterPro" id="IPR001471">
    <property type="entry name" value="AP2/ERF_dom"/>
</dbReference>
<keyword evidence="4" id="KW-0804">Transcription</keyword>
<dbReference type="RefSeq" id="XP_024403581.1">
    <property type="nucleotide sequence ID" value="XM_024547813.2"/>
</dbReference>
<name>A0A2K1IYH8_PHYPA</name>
<feature type="region of interest" description="Disordered" evidence="6">
    <location>
        <begin position="349"/>
        <end position="378"/>
    </location>
</feature>
<keyword evidence="5" id="KW-0539">Nucleus</keyword>
<keyword evidence="3" id="KW-0238">DNA-binding</keyword>
<dbReference type="KEGG" id="ppp:112295829"/>
<accession>A0A2K1IYH8</accession>
<evidence type="ECO:0000256" key="1">
    <source>
        <dbReference type="ARBA" id="ARBA00004123"/>
    </source>
</evidence>
<dbReference type="OrthoDB" id="780830at2759"/>
<dbReference type="PaxDb" id="3218-PP1S20_184V6.1"/>
<dbReference type="GO" id="GO:0003677">
    <property type="term" value="F:DNA binding"/>
    <property type="evidence" value="ECO:0007669"/>
    <property type="project" value="UniProtKB-KW"/>
</dbReference>
<evidence type="ECO:0000256" key="3">
    <source>
        <dbReference type="ARBA" id="ARBA00023125"/>
    </source>
</evidence>
<dbReference type="PROSITE" id="PS51032">
    <property type="entry name" value="AP2_ERF"/>
    <property type="match status" value="1"/>
</dbReference>
<dbReference type="EMBL" id="ABEU02000019">
    <property type="protein sequence ID" value="PNR34328.1"/>
    <property type="molecule type" value="Genomic_DNA"/>
</dbReference>
<dbReference type="EnsemblPlants" id="Pp3c19_14950V3.1">
    <property type="protein sequence ID" value="Pp3c19_14950V3.1"/>
    <property type="gene ID" value="Pp3c19_14950"/>
</dbReference>
<evidence type="ECO:0000256" key="4">
    <source>
        <dbReference type="ARBA" id="ARBA00023163"/>
    </source>
</evidence>
<evidence type="ECO:0000313" key="10">
    <source>
        <dbReference type="Proteomes" id="UP000006727"/>
    </source>
</evidence>
<reference evidence="8 10" key="2">
    <citation type="journal article" date="2018" name="Plant J.">
        <title>The Physcomitrella patens chromosome-scale assembly reveals moss genome structure and evolution.</title>
        <authorList>
            <person name="Lang D."/>
            <person name="Ullrich K.K."/>
            <person name="Murat F."/>
            <person name="Fuchs J."/>
            <person name="Jenkins J."/>
            <person name="Haas F.B."/>
            <person name="Piednoel M."/>
            <person name="Gundlach H."/>
            <person name="Van Bel M."/>
            <person name="Meyberg R."/>
            <person name="Vives C."/>
            <person name="Morata J."/>
            <person name="Symeonidi A."/>
            <person name="Hiss M."/>
            <person name="Muchero W."/>
            <person name="Kamisugi Y."/>
            <person name="Saleh O."/>
            <person name="Blanc G."/>
            <person name="Decker E.L."/>
            <person name="van Gessel N."/>
            <person name="Grimwood J."/>
            <person name="Hayes R.D."/>
            <person name="Graham S.W."/>
            <person name="Gunter L.E."/>
            <person name="McDaniel S.F."/>
            <person name="Hoernstein S.N.W."/>
            <person name="Larsson A."/>
            <person name="Li F.W."/>
            <person name="Perroud P.F."/>
            <person name="Phillips J."/>
            <person name="Ranjan P."/>
            <person name="Rokshar D.S."/>
            <person name="Rothfels C.J."/>
            <person name="Schneider L."/>
            <person name="Shu S."/>
            <person name="Stevenson D.W."/>
            <person name="Thummler F."/>
            <person name="Tillich M."/>
            <person name="Villarreal Aguilar J.C."/>
            <person name="Widiez T."/>
            <person name="Wong G.K."/>
            <person name="Wymore A."/>
            <person name="Zhang Y."/>
            <person name="Zimmer A.D."/>
            <person name="Quatrano R.S."/>
            <person name="Mayer K.F.X."/>
            <person name="Goodstein D."/>
            <person name="Casacuberta J.M."/>
            <person name="Vandepoele K."/>
            <person name="Reski R."/>
            <person name="Cuming A.C."/>
            <person name="Tuskan G.A."/>
            <person name="Maumus F."/>
            <person name="Salse J."/>
            <person name="Schmutz J."/>
            <person name="Rensing S.A."/>
        </authorList>
    </citation>
    <scope>NUCLEOTIDE SEQUENCE [LARGE SCALE GENOMIC DNA]</scope>
    <source>
        <strain evidence="9 10">cv. Gransden 2004</strain>
    </source>
</reference>
<dbReference type="PANTHER" id="PTHR31677:SF254">
    <property type="entry name" value="AP2_ERF DOMAIN-CONTAINING PROTEIN"/>
    <property type="match status" value="1"/>
</dbReference>
<feature type="compositionally biased region" description="Basic and acidic residues" evidence="6">
    <location>
        <begin position="1"/>
        <end position="10"/>
    </location>
</feature>
<evidence type="ECO:0000256" key="6">
    <source>
        <dbReference type="SAM" id="MobiDB-lite"/>
    </source>
</evidence>
<feature type="domain" description="AP2/ERF" evidence="7">
    <location>
        <begin position="23"/>
        <end position="80"/>
    </location>
</feature>
<dbReference type="SUPFAM" id="SSF54171">
    <property type="entry name" value="DNA-binding domain"/>
    <property type="match status" value="1"/>
</dbReference>
<protein>
    <recommendedName>
        <fullName evidence="7">AP2/ERF domain-containing protein</fullName>
    </recommendedName>
</protein>
<feature type="region of interest" description="Disordered" evidence="6">
    <location>
        <begin position="1"/>
        <end position="24"/>
    </location>
</feature>
<dbReference type="Gramene" id="Pp3c19_14950V3.2">
    <property type="protein sequence ID" value="Pp3c19_14950V3.2"/>
    <property type="gene ID" value="Pp3c19_14950"/>
</dbReference>